<proteinExistence type="predicted"/>
<dbReference type="EMBL" id="CAJOBA010000190">
    <property type="protein sequence ID" value="CAF3512252.1"/>
    <property type="molecule type" value="Genomic_DNA"/>
</dbReference>
<keyword evidence="6" id="KW-1185">Reference proteome</keyword>
<feature type="region of interest" description="Disordered" evidence="1">
    <location>
        <begin position="176"/>
        <end position="210"/>
    </location>
</feature>
<dbReference type="Proteomes" id="UP000677228">
    <property type="component" value="Unassembled WGS sequence"/>
</dbReference>
<dbReference type="Proteomes" id="UP000681722">
    <property type="component" value="Unassembled WGS sequence"/>
</dbReference>
<dbReference type="Proteomes" id="UP000663829">
    <property type="component" value="Unassembled WGS sequence"/>
</dbReference>
<sequence>MMTTRTVKPKTFTLLEICENITNIRSSTSKTSLSPNVSHILTRRLYLHPLSKLKTRSMVEIETRQHINLEKKKLIKDRTHVSTRGLAILSSSLSLKTRKTTPLNYLSNETYHKRIQNQVTDSQLFEESIQGEDDDDEYEYLRTPTSSSMNTITPYSSSSDQWTKFNIWQHIDSVLQRPSPKQPPSTPLDMLSDYSIQGQLSPKKNTIERHSLRKKTINENEEFFSRQENIKK</sequence>
<evidence type="ECO:0000313" key="3">
    <source>
        <dbReference type="EMBL" id="CAF1499748.1"/>
    </source>
</evidence>
<dbReference type="Proteomes" id="UP000682733">
    <property type="component" value="Unassembled WGS sequence"/>
</dbReference>
<evidence type="ECO:0000313" key="5">
    <source>
        <dbReference type="EMBL" id="CAF4361583.1"/>
    </source>
</evidence>
<feature type="compositionally biased region" description="Polar residues" evidence="1">
    <location>
        <begin position="194"/>
        <end position="204"/>
    </location>
</feature>
<gene>
    <name evidence="3" type="ORF">GPM918_LOCUS36626</name>
    <name evidence="2" type="ORF">OVA965_LOCUS1115</name>
    <name evidence="5" type="ORF">SRO942_LOCUS37371</name>
    <name evidence="4" type="ORF">TMI583_LOCUS1116</name>
</gene>
<comment type="caution">
    <text evidence="3">The sequence shown here is derived from an EMBL/GenBank/DDBJ whole genome shotgun (WGS) entry which is preliminary data.</text>
</comment>
<dbReference type="EMBL" id="CAJNOQ010022337">
    <property type="protein sequence ID" value="CAF1499748.1"/>
    <property type="molecule type" value="Genomic_DNA"/>
</dbReference>
<accession>A0A815T6Y2</accession>
<name>A0A815T6Y2_9BILA</name>
<dbReference type="EMBL" id="CAJNOK010000190">
    <property type="protein sequence ID" value="CAF0735565.1"/>
    <property type="molecule type" value="Genomic_DNA"/>
</dbReference>
<evidence type="ECO:0000313" key="2">
    <source>
        <dbReference type="EMBL" id="CAF0735565.1"/>
    </source>
</evidence>
<evidence type="ECO:0000256" key="1">
    <source>
        <dbReference type="SAM" id="MobiDB-lite"/>
    </source>
</evidence>
<dbReference type="OrthoDB" id="10025263at2759"/>
<dbReference type="AlphaFoldDB" id="A0A815T6Y2"/>
<reference evidence="3" key="1">
    <citation type="submission" date="2021-02" db="EMBL/GenBank/DDBJ databases">
        <authorList>
            <person name="Nowell W R."/>
        </authorList>
    </citation>
    <scope>NUCLEOTIDE SEQUENCE</scope>
</reference>
<evidence type="ECO:0000313" key="4">
    <source>
        <dbReference type="EMBL" id="CAF3512252.1"/>
    </source>
</evidence>
<protein>
    <submittedName>
        <fullName evidence="3">Uncharacterized protein</fullName>
    </submittedName>
</protein>
<organism evidence="3 6">
    <name type="scientific">Didymodactylos carnosus</name>
    <dbReference type="NCBI Taxonomy" id="1234261"/>
    <lineage>
        <taxon>Eukaryota</taxon>
        <taxon>Metazoa</taxon>
        <taxon>Spiralia</taxon>
        <taxon>Gnathifera</taxon>
        <taxon>Rotifera</taxon>
        <taxon>Eurotatoria</taxon>
        <taxon>Bdelloidea</taxon>
        <taxon>Philodinida</taxon>
        <taxon>Philodinidae</taxon>
        <taxon>Didymodactylos</taxon>
    </lineage>
</organism>
<dbReference type="EMBL" id="CAJOBC010087853">
    <property type="protein sequence ID" value="CAF4361583.1"/>
    <property type="molecule type" value="Genomic_DNA"/>
</dbReference>
<evidence type="ECO:0000313" key="6">
    <source>
        <dbReference type="Proteomes" id="UP000663829"/>
    </source>
</evidence>